<sequence length="129" mass="14482">MKLGWQPRKWLEKKIKRGVHSYPAGTIAYYGPDNSRATKVAVAIIPARDSEPADLRRWFAESGDLRRDEAVIAEIAAFLRENDVKSVTATDGIFGCPHEEGIDYPLGEACPECSYWKGRNRWTGKLEAS</sequence>
<dbReference type="AlphaFoldDB" id="A0A2A6JCR4"/>
<keyword evidence="2" id="KW-1185">Reference proteome</keyword>
<organism evidence="1 2">
    <name type="scientific">Rhizobium chutanense</name>
    <dbReference type="NCBI Taxonomy" id="2035448"/>
    <lineage>
        <taxon>Bacteria</taxon>
        <taxon>Pseudomonadati</taxon>
        <taxon>Pseudomonadota</taxon>
        <taxon>Alphaproteobacteria</taxon>
        <taxon>Hyphomicrobiales</taxon>
        <taxon>Rhizobiaceae</taxon>
        <taxon>Rhizobium/Agrobacterium group</taxon>
        <taxon>Rhizobium</taxon>
    </lineage>
</organism>
<proteinExistence type="predicted"/>
<evidence type="ECO:0000313" key="2">
    <source>
        <dbReference type="Proteomes" id="UP000220768"/>
    </source>
</evidence>
<name>A0A2A6JCR4_9HYPH</name>
<comment type="caution">
    <text evidence="1">The sequence shown here is derived from an EMBL/GenBank/DDBJ whole genome shotgun (WGS) entry which is preliminary data.</text>
</comment>
<dbReference type="Proteomes" id="UP000220768">
    <property type="component" value="Unassembled WGS sequence"/>
</dbReference>
<dbReference type="EMBL" id="NWSV01000007">
    <property type="protein sequence ID" value="PDT03664.1"/>
    <property type="molecule type" value="Genomic_DNA"/>
</dbReference>
<evidence type="ECO:0000313" key="1">
    <source>
        <dbReference type="EMBL" id="PDT03664.1"/>
    </source>
</evidence>
<protein>
    <submittedName>
        <fullName evidence="1">Uncharacterized protein</fullName>
    </submittedName>
</protein>
<gene>
    <name evidence="1" type="ORF">CO666_13935</name>
</gene>
<accession>A0A2A6JCR4</accession>
<reference evidence="1 2" key="1">
    <citation type="submission" date="2017-09" db="EMBL/GenBank/DDBJ databases">
        <title>Comparative genomics of rhizobia isolated from Phaseolus vulgaris in China.</title>
        <authorList>
            <person name="Tong W."/>
        </authorList>
    </citation>
    <scope>NUCLEOTIDE SEQUENCE [LARGE SCALE GENOMIC DNA]</scope>
    <source>
        <strain evidence="1 2">C5</strain>
    </source>
</reference>